<evidence type="ECO:0000313" key="5">
    <source>
        <dbReference type="Proteomes" id="UP001203423"/>
    </source>
</evidence>
<dbReference type="Pfam" id="PF19305">
    <property type="entry name" value="MmgE_PrpD_C"/>
    <property type="match status" value="1"/>
</dbReference>
<dbReference type="EMBL" id="JAKIKS010000030">
    <property type="protein sequence ID" value="MCL1124732.1"/>
    <property type="molecule type" value="Genomic_DNA"/>
</dbReference>
<dbReference type="Proteomes" id="UP001203423">
    <property type="component" value="Unassembled WGS sequence"/>
</dbReference>
<protein>
    <submittedName>
        <fullName evidence="4">MmgE/PrpD family protein</fullName>
    </submittedName>
</protein>
<sequence>MLTLKEQLEDIITWLYDIELASIDNELQRARYLLLDTLGCFIAAQSHIEIKSLIKEYTILDSGNIQLPGIAEGLSLSSASTLLTIGSCWNEACEGLSRSHGRPGLHAIPPALTIALANNLTLSKLLMAIISGYEIGARMGEVLRIREGMHVDGGWSSLAAAMSAARALSADQVCSLNAITIAASQLPFSLITPLATANTARNTYSAHSVQLGLFSAICANSGITAPVKAIEDYSTIALNQNETNITITKPNEFMINQGYIKFFPAVVHLHYAIEAALQYKKKYPLHSLITALTLLTYEEAIRYCFHRQPINMQQAQFSLSYAVAHTLVTGSFNMSSYTTASLKNNETKRLERLIKIEKKSNTHRSNKRGAQLIIHTSEQSHSCTINHIRGDGNSPLDIEQLKDKFLSNCAQAIPDNKHNKLMEGILYSPLTTLINDIFSS</sequence>
<accession>A0ABT0LAN0</accession>
<dbReference type="Gene3D" id="1.10.4100.10">
    <property type="entry name" value="2-methylcitrate dehydratase PrpD"/>
    <property type="match status" value="1"/>
</dbReference>
<evidence type="ECO:0000259" key="2">
    <source>
        <dbReference type="Pfam" id="PF03972"/>
    </source>
</evidence>
<dbReference type="InterPro" id="IPR036148">
    <property type="entry name" value="MmgE/PrpD_sf"/>
</dbReference>
<evidence type="ECO:0000256" key="1">
    <source>
        <dbReference type="ARBA" id="ARBA00006174"/>
    </source>
</evidence>
<dbReference type="InterPro" id="IPR045337">
    <property type="entry name" value="MmgE_PrpD_C"/>
</dbReference>
<dbReference type="InterPro" id="IPR042183">
    <property type="entry name" value="MmgE/PrpD_sf_1"/>
</dbReference>
<dbReference type="SUPFAM" id="SSF103378">
    <property type="entry name" value="2-methylcitrate dehydratase PrpD"/>
    <property type="match status" value="1"/>
</dbReference>
<evidence type="ECO:0000313" key="4">
    <source>
        <dbReference type="EMBL" id="MCL1124732.1"/>
    </source>
</evidence>
<evidence type="ECO:0000259" key="3">
    <source>
        <dbReference type="Pfam" id="PF19305"/>
    </source>
</evidence>
<gene>
    <name evidence="4" type="ORF">L2764_09640</name>
</gene>
<dbReference type="InterPro" id="IPR045336">
    <property type="entry name" value="MmgE_PrpD_N"/>
</dbReference>
<comment type="caution">
    <text evidence="4">The sequence shown here is derived from an EMBL/GenBank/DDBJ whole genome shotgun (WGS) entry which is preliminary data.</text>
</comment>
<dbReference type="PANTHER" id="PTHR16943:SF8">
    <property type="entry name" value="2-METHYLCITRATE DEHYDRATASE"/>
    <property type="match status" value="1"/>
</dbReference>
<organism evidence="4 5">
    <name type="scientific">Shewanella surugensis</name>
    <dbReference type="NCBI Taxonomy" id="212020"/>
    <lineage>
        <taxon>Bacteria</taxon>
        <taxon>Pseudomonadati</taxon>
        <taxon>Pseudomonadota</taxon>
        <taxon>Gammaproteobacteria</taxon>
        <taxon>Alteromonadales</taxon>
        <taxon>Shewanellaceae</taxon>
        <taxon>Shewanella</taxon>
    </lineage>
</organism>
<feature type="domain" description="MmgE/PrpD N-terminal" evidence="2">
    <location>
        <begin position="10"/>
        <end position="232"/>
    </location>
</feature>
<dbReference type="Pfam" id="PF03972">
    <property type="entry name" value="MmgE_PrpD_N"/>
    <property type="match status" value="1"/>
</dbReference>
<reference evidence="4 5" key="1">
    <citation type="submission" date="2022-01" db="EMBL/GenBank/DDBJ databases">
        <title>Whole genome-based taxonomy of the Shewanellaceae.</title>
        <authorList>
            <person name="Martin-Rodriguez A.J."/>
        </authorList>
    </citation>
    <scope>NUCLEOTIDE SEQUENCE [LARGE SCALE GENOMIC DNA]</scope>
    <source>
        <strain evidence="4 5">DSM 17177</strain>
    </source>
</reference>
<dbReference type="Gene3D" id="3.30.1330.120">
    <property type="entry name" value="2-methylcitrate dehydratase PrpD"/>
    <property type="match status" value="1"/>
</dbReference>
<dbReference type="InterPro" id="IPR042188">
    <property type="entry name" value="MmgE/PrpD_sf_2"/>
</dbReference>
<feature type="domain" description="MmgE/PrpD C-terminal" evidence="3">
    <location>
        <begin position="263"/>
        <end position="422"/>
    </location>
</feature>
<comment type="similarity">
    <text evidence="1">Belongs to the PrpD family.</text>
</comment>
<keyword evidence="5" id="KW-1185">Reference proteome</keyword>
<dbReference type="InterPro" id="IPR005656">
    <property type="entry name" value="MmgE_PrpD"/>
</dbReference>
<dbReference type="PANTHER" id="PTHR16943">
    <property type="entry name" value="2-METHYLCITRATE DEHYDRATASE-RELATED"/>
    <property type="match status" value="1"/>
</dbReference>
<proteinExistence type="inferred from homology"/>
<name>A0ABT0LAN0_9GAMM</name>
<dbReference type="RefSeq" id="WP_248940010.1">
    <property type="nucleotide sequence ID" value="NZ_JAKIKS010000030.1"/>
</dbReference>